<dbReference type="Gene3D" id="3.20.20.100">
    <property type="entry name" value="NADP-dependent oxidoreductase domain"/>
    <property type="match status" value="1"/>
</dbReference>
<dbReference type="EMBL" id="AOIL01000029">
    <property type="protein sequence ID" value="ELY92567.1"/>
    <property type="molecule type" value="Genomic_DNA"/>
</dbReference>
<dbReference type="SUPFAM" id="SSF51430">
    <property type="entry name" value="NAD(P)-linked oxidoreductase"/>
    <property type="match status" value="1"/>
</dbReference>
<evidence type="ECO:0000256" key="1">
    <source>
        <dbReference type="ARBA" id="ARBA00007905"/>
    </source>
</evidence>
<evidence type="ECO:0000259" key="4">
    <source>
        <dbReference type="Pfam" id="PF00248"/>
    </source>
</evidence>
<dbReference type="InterPro" id="IPR020471">
    <property type="entry name" value="AKR"/>
</dbReference>
<dbReference type="Proteomes" id="UP000011648">
    <property type="component" value="Unassembled WGS sequence"/>
</dbReference>
<comment type="similarity">
    <text evidence="1">Belongs to the aldo/keto reductase family.</text>
</comment>
<organism evidence="5 6">
    <name type="scientific">Natrialba taiwanensis DSM 12281</name>
    <dbReference type="NCBI Taxonomy" id="1230458"/>
    <lineage>
        <taxon>Archaea</taxon>
        <taxon>Methanobacteriati</taxon>
        <taxon>Methanobacteriota</taxon>
        <taxon>Stenosarchaea group</taxon>
        <taxon>Halobacteria</taxon>
        <taxon>Halobacteriales</taxon>
        <taxon>Natrialbaceae</taxon>
        <taxon>Natrialba</taxon>
    </lineage>
</organism>
<keyword evidence="6" id="KW-1185">Reference proteome</keyword>
<dbReference type="InterPro" id="IPR018170">
    <property type="entry name" value="Aldo/ket_reductase_CS"/>
</dbReference>
<proteinExistence type="inferred from homology"/>
<evidence type="ECO:0000313" key="6">
    <source>
        <dbReference type="Proteomes" id="UP000011648"/>
    </source>
</evidence>
<gene>
    <name evidence="5" type="ORF">C484_08897</name>
</gene>
<dbReference type="PANTHER" id="PTHR43827">
    <property type="entry name" value="2,5-DIKETO-D-GLUCONIC ACID REDUCTASE"/>
    <property type="match status" value="1"/>
</dbReference>
<protein>
    <submittedName>
        <fullName evidence="5">Aldo/keto reductase family oxidoreductase</fullName>
    </submittedName>
</protein>
<feature type="domain" description="NADP-dependent oxidoreductase" evidence="4">
    <location>
        <begin position="37"/>
        <end position="276"/>
    </location>
</feature>
<dbReference type="GO" id="GO:0016616">
    <property type="term" value="F:oxidoreductase activity, acting on the CH-OH group of donors, NAD or NADP as acceptor"/>
    <property type="evidence" value="ECO:0007669"/>
    <property type="project" value="UniProtKB-ARBA"/>
</dbReference>
<comment type="caution">
    <text evidence="5">The sequence shown here is derived from an EMBL/GenBank/DDBJ whole genome shotgun (WGS) entry which is preliminary data.</text>
</comment>
<evidence type="ECO:0000313" key="5">
    <source>
        <dbReference type="EMBL" id="ELY92567.1"/>
    </source>
</evidence>
<dbReference type="AlphaFoldDB" id="M0A3V8"/>
<dbReference type="InterPro" id="IPR036812">
    <property type="entry name" value="NAD(P)_OxRdtase_dom_sf"/>
</dbReference>
<evidence type="ECO:0000256" key="3">
    <source>
        <dbReference type="ARBA" id="ARBA00023002"/>
    </source>
</evidence>
<dbReference type="PANTHER" id="PTHR43827:SF3">
    <property type="entry name" value="NADP-DEPENDENT OXIDOREDUCTASE DOMAIN-CONTAINING PROTEIN"/>
    <property type="match status" value="1"/>
</dbReference>
<dbReference type="Pfam" id="PF00248">
    <property type="entry name" value="Aldo_ket_red"/>
    <property type="match status" value="1"/>
</dbReference>
<dbReference type="STRING" id="1230458.C484_08897"/>
<dbReference type="PATRIC" id="fig|1230458.4.peg.1778"/>
<name>M0A3V8_9EURY</name>
<evidence type="ECO:0000256" key="2">
    <source>
        <dbReference type="ARBA" id="ARBA00022857"/>
    </source>
</evidence>
<dbReference type="PRINTS" id="PR00069">
    <property type="entry name" value="ALDKETRDTASE"/>
</dbReference>
<reference evidence="5 6" key="1">
    <citation type="journal article" date="2014" name="PLoS Genet.">
        <title>Phylogenetically driven sequencing of extremely halophilic archaea reveals strategies for static and dynamic osmo-response.</title>
        <authorList>
            <person name="Becker E.A."/>
            <person name="Seitzer P.M."/>
            <person name="Tritt A."/>
            <person name="Larsen D."/>
            <person name="Krusor M."/>
            <person name="Yao A.I."/>
            <person name="Wu D."/>
            <person name="Madern D."/>
            <person name="Eisen J.A."/>
            <person name="Darling A.E."/>
            <person name="Facciotti M.T."/>
        </authorList>
    </citation>
    <scope>NUCLEOTIDE SEQUENCE [LARGE SCALE GENOMIC DNA]</scope>
    <source>
        <strain evidence="5 6">DSM 12281</strain>
    </source>
</reference>
<dbReference type="InterPro" id="IPR023210">
    <property type="entry name" value="NADP_OxRdtase_dom"/>
</dbReference>
<keyword evidence="3" id="KW-0560">Oxidoreductase</keyword>
<dbReference type="PROSITE" id="PS00062">
    <property type="entry name" value="ALDOKETO_REDUCTASE_2"/>
    <property type="match status" value="1"/>
</dbReference>
<accession>M0A3V8</accession>
<sequence length="298" mass="33460">MAKLWTNRIVLPCCGEHRPMSPPTTTLPSGAELPLVGIGTWNIDGDTVRESVRAGLDAGYGHIDTAEGYRNEREIGDVLSEYDREDVFLTSKVLPKNLDYESVIAACEASLERLGTEHLDLYLIHWPNPAISLRETLDAMATLHDEGTVRNIGVSNFDAYQLSCARHIADVPIAVNQVEYHPWNTQDALLEYCRGTETVIEAAAPFGRTEVFADETVQDIAEAYDRSPAQIILKWAVENEIVVLPKSTSPEHVRSNLDLFDWTLDEEDRDRLDAIDHHQPVYDLPTRDWTDDTYGIAE</sequence>
<dbReference type="PIRSF" id="PIRSF000097">
    <property type="entry name" value="AKR"/>
    <property type="match status" value="1"/>
</dbReference>
<dbReference type="FunFam" id="3.20.20.100:FF:000002">
    <property type="entry name" value="2,5-diketo-D-gluconic acid reductase A"/>
    <property type="match status" value="1"/>
</dbReference>
<keyword evidence="2" id="KW-0521">NADP</keyword>